<reference evidence="2" key="1">
    <citation type="journal article" date="2019" name="Int. J. Syst. Evol. Microbiol.">
        <title>The Global Catalogue of Microorganisms (GCM) 10K type strain sequencing project: providing services to taxonomists for standard genome sequencing and annotation.</title>
        <authorList>
            <consortium name="The Broad Institute Genomics Platform"/>
            <consortium name="The Broad Institute Genome Sequencing Center for Infectious Disease"/>
            <person name="Wu L."/>
            <person name="Ma J."/>
        </authorList>
    </citation>
    <scope>NUCLEOTIDE SEQUENCE [LARGE SCALE GENOMIC DNA]</scope>
    <source>
        <strain evidence="2">JCM 31486</strain>
    </source>
</reference>
<dbReference type="SUPFAM" id="SSF55826">
    <property type="entry name" value="YbaK/ProRS associated domain"/>
    <property type="match status" value="1"/>
</dbReference>
<gene>
    <name evidence="1" type="ORF">ACFQ1S_39175</name>
</gene>
<name>A0ABW3MLP9_9PSEU</name>
<organism evidence="1 2">
    <name type="scientific">Kibdelosporangium lantanae</name>
    <dbReference type="NCBI Taxonomy" id="1497396"/>
    <lineage>
        <taxon>Bacteria</taxon>
        <taxon>Bacillati</taxon>
        <taxon>Actinomycetota</taxon>
        <taxon>Actinomycetes</taxon>
        <taxon>Pseudonocardiales</taxon>
        <taxon>Pseudonocardiaceae</taxon>
        <taxon>Kibdelosporangium</taxon>
    </lineage>
</organism>
<dbReference type="EMBL" id="JBHTIS010003352">
    <property type="protein sequence ID" value="MFD1051132.1"/>
    <property type="molecule type" value="Genomic_DNA"/>
</dbReference>
<dbReference type="InterPro" id="IPR036754">
    <property type="entry name" value="YbaK/aa-tRNA-synt-asso_dom_sf"/>
</dbReference>
<protein>
    <submittedName>
        <fullName evidence="1">Cys-tRNA(Pro) deacylase</fullName>
    </submittedName>
</protein>
<proteinExistence type="predicted"/>
<feature type="non-terminal residue" evidence="1">
    <location>
        <position position="1"/>
    </location>
</feature>
<dbReference type="Gene3D" id="3.90.960.10">
    <property type="entry name" value="YbaK/aminoacyl-tRNA synthetase-associated domain"/>
    <property type="match status" value="1"/>
</dbReference>
<comment type="caution">
    <text evidence="1">The sequence shown here is derived from an EMBL/GenBank/DDBJ whole genome shotgun (WGS) entry which is preliminary data.</text>
</comment>
<dbReference type="Proteomes" id="UP001597045">
    <property type="component" value="Unassembled WGS sequence"/>
</dbReference>
<accession>A0ABW3MLP9</accession>
<sequence>PLGQRKRLRTVLDSSATEWETLYCSAGRRGLEVELAPADLVRLTSAIVAPVAVT</sequence>
<evidence type="ECO:0000313" key="1">
    <source>
        <dbReference type="EMBL" id="MFD1051132.1"/>
    </source>
</evidence>
<keyword evidence="2" id="KW-1185">Reference proteome</keyword>
<evidence type="ECO:0000313" key="2">
    <source>
        <dbReference type="Proteomes" id="UP001597045"/>
    </source>
</evidence>